<evidence type="ECO:0000256" key="1">
    <source>
        <dbReference type="SAM" id="Phobius"/>
    </source>
</evidence>
<name>A0A481YYI5_9VIRU</name>
<dbReference type="SUPFAM" id="SSF47113">
    <property type="entry name" value="Histone-fold"/>
    <property type="match status" value="2"/>
</dbReference>
<reference evidence="2" key="1">
    <citation type="journal article" date="2019" name="MBio">
        <title>Virus Genomes from Deep Sea Sediments Expand the Ocean Megavirome and Support Independent Origins of Viral Gigantism.</title>
        <authorList>
            <person name="Backstrom D."/>
            <person name="Yutin N."/>
            <person name="Jorgensen S.L."/>
            <person name="Dharamshi J."/>
            <person name="Homa F."/>
            <person name="Zaremba-Niedwiedzka K."/>
            <person name="Spang A."/>
            <person name="Wolf Y.I."/>
            <person name="Koonin E.V."/>
            <person name="Ettema T.J."/>
        </authorList>
    </citation>
    <scope>NUCLEOTIDE SEQUENCE</scope>
</reference>
<dbReference type="InterPro" id="IPR009072">
    <property type="entry name" value="Histone-fold"/>
</dbReference>
<dbReference type="EMBL" id="MK500361">
    <property type="protein sequence ID" value="QBK87604.1"/>
    <property type="molecule type" value="Genomic_DNA"/>
</dbReference>
<evidence type="ECO:0000313" key="2">
    <source>
        <dbReference type="EMBL" id="QBK87604.1"/>
    </source>
</evidence>
<keyword evidence="1" id="KW-1133">Transmembrane helix</keyword>
<dbReference type="Gene3D" id="1.10.20.10">
    <property type="entry name" value="Histone, subunit A"/>
    <property type="match status" value="1"/>
</dbReference>
<organism evidence="2">
    <name type="scientific">Marseillevirus LCMAC201</name>
    <dbReference type="NCBI Taxonomy" id="2506605"/>
    <lineage>
        <taxon>Viruses</taxon>
        <taxon>Varidnaviria</taxon>
        <taxon>Bamfordvirae</taxon>
        <taxon>Nucleocytoviricota</taxon>
        <taxon>Megaviricetes</taxon>
        <taxon>Pimascovirales</taxon>
        <taxon>Pimascovirales incertae sedis</taxon>
        <taxon>Marseilleviridae</taxon>
    </lineage>
</organism>
<feature type="transmembrane region" description="Helical" evidence="1">
    <location>
        <begin position="136"/>
        <end position="156"/>
    </location>
</feature>
<gene>
    <name evidence="2" type="ORF">LCMAC201_05170</name>
</gene>
<keyword evidence="1" id="KW-0812">Transmembrane</keyword>
<sequence length="217" mass="25196">MSRQKTARTYDKLHTFIYHLLKHYDPKANMTAECKDILNHLIRDLSLRYITASVELCRYAKKVTIDFNAIETLTRIWIVTPDSILDFAHDTWTMYSQNTTIGIKKERRAGLFLPPARFKELFREYRGANQKIGEPAYIFLTAIIEAIFGLIIESAIKLVQGEKKITVTGLHVYRAINSSDFAYLYPLFRNSFIAGFGYIGDIQLINAQKRYLISKYH</sequence>
<accession>A0A481YYI5</accession>
<dbReference type="GO" id="GO:0046982">
    <property type="term" value="F:protein heterodimerization activity"/>
    <property type="evidence" value="ECO:0007669"/>
    <property type="project" value="InterPro"/>
</dbReference>
<protein>
    <submittedName>
        <fullName evidence="2">Histone 2A-domain-containing protein</fullName>
    </submittedName>
</protein>
<keyword evidence="1" id="KW-0472">Membrane</keyword>
<proteinExistence type="predicted"/>